<reference evidence="2 3" key="1">
    <citation type="submission" date="2018-05" db="EMBL/GenBank/DDBJ databases">
        <title>Draft genome sequence of Streptococcus panodentis CCUG 70867T.</title>
        <authorList>
            <person name="Salva-Serra F."/>
            <person name="Mendez V."/>
            <person name="Jaen-Luchoro D."/>
            <person name="Gonzales-Siles L."/>
            <person name="Karlsson R."/>
            <person name="Engstrom-Jakobsson H."/>
            <person name="Busquets A."/>
            <person name="Gomila M."/>
            <person name="Pineiro-Iglesias B."/>
            <person name="Bennasar-Figueras A."/>
            <person name="Seeger M."/>
            <person name="Moore E."/>
        </authorList>
    </citation>
    <scope>NUCLEOTIDE SEQUENCE [LARGE SCALE GENOMIC DNA]</scope>
    <source>
        <strain evidence="2 3">CCUG 70867</strain>
    </source>
</reference>
<feature type="coiled-coil region" evidence="1">
    <location>
        <begin position="6"/>
        <end position="66"/>
    </location>
</feature>
<organism evidence="2 3">
    <name type="scientific">Streptococcus panodentis</name>
    <dbReference type="NCBI Taxonomy" id="1581472"/>
    <lineage>
        <taxon>Bacteria</taxon>
        <taxon>Bacillati</taxon>
        <taxon>Bacillota</taxon>
        <taxon>Bacilli</taxon>
        <taxon>Lactobacillales</taxon>
        <taxon>Streptococcaceae</taxon>
        <taxon>Streptococcus</taxon>
    </lineage>
</organism>
<name>A0ABS5AUH7_9STRE</name>
<protein>
    <submittedName>
        <fullName evidence="2">Bacteriocin</fullName>
    </submittedName>
</protein>
<evidence type="ECO:0000256" key="1">
    <source>
        <dbReference type="SAM" id="Coils"/>
    </source>
</evidence>
<comment type="caution">
    <text evidence="2">The sequence shown here is derived from an EMBL/GenBank/DDBJ whole genome shotgun (WGS) entry which is preliminary data.</text>
</comment>
<evidence type="ECO:0000313" key="2">
    <source>
        <dbReference type="EMBL" id="MBP2620227.1"/>
    </source>
</evidence>
<dbReference type="EMBL" id="QFAY01000004">
    <property type="protein sequence ID" value="MBP2620227.1"/>
    <property type="molecule type" value="Genomic_DNA"/>
</dbReference>
<keyword evidence="3" id="KW-1185">Reference proteome</keyword>
<evidence type="ECO:0000313" key="3">
    <source>
        <dbReference type="Proteomes" id="UP001519349"/>
    </source>
</evidence>
<gene>
    <name evidence="2" type="ORF">DHL47_02545</name>
</gene>
<proteinExistence type="predicted"/>
<dbReference type="RefSeq" id="WP_209550787.1">
    <property type="nucleotide sequence ID" value="NZ_QFAY01000004.1"/>
</dbReference>
<keyword evidence="1" id="KW-0175">Coiled coil</keyword>
<dbReference type="Pfam" id="PF13376">
    <property type="entry name" value="OmdA"/>
    <property type="match status" value="1"/>
</dbReference>
<accession>A0ABS5AUH7</accession>
<sequence>MTDFSAENINQALLELENKLDGEARTHFSSLPPSHKKEWLRYISEAKKDETKLRRLEKMKADLLRR</sequence>
<dbReference type="Proteomes" id="UP001519349">
    <property type="component" value="Unassembled WGS sequence"/>
</dbReference>